<dbReference type="InterPro" id="IPR006059">
    <property type="entry name" value="SBP"/>
</dbReference>
<dbReference type="Pfam" id="PF01547">
    <property type="entry name" value="SBP_bac_1"/>
    <property type="match status" value="1"/>
</dbReference>
<feature type="chain" id="PRO_5045339898" evidence="5">
    <location>
        <begin position="21"/>
        <end position="425"/>
    </location>
</feature>
<sequence>MRRRTFLGGAALAVAGATTAACSREQDAGPRPAGVARISYGIWDQLQLPAMQEIVAAFRREHPDIEITLQLTPFTTYWTRLQTSITGGGAPDVFWMNAPNIQRFSYYDTLLPLGDRLAADGVDLAADHPENLVDLYAFEGEQYAIPKDYDCIALYYNTELFDRAGVPYPDETWTWQTVRDAVAEFRDPARGQYGISSALDRQRNLYPAIFQNEGWVLDGARSGFAAEETIGGLEFWTDMVNSGLAPNAMATADTDGRALFLGGQVAMYYGLPNDAVQAYDDPAVRERTGIAVLPAGRRRGNVIHGLANAVNARTPFPDAAYEFVKFLAGREVGEIQGASGSILPSFAGTEGEYLASRPEFNLQAFIDQIPDATAYPASMETNAWERLQETYLAPAWIGDPGRNIADASRALAAEMERVLEAEANA</sequence>
<dbReference type="PANTHER" id="PTHR43649">
    <property type="entry name" value="ARABINOSE-BINDING PROTEIN-RELATED"/>
    <property type="match status" value="1"/>
</dbReference>
<dbReference type="CDD" id="cd13585">
    <property type="entry name" value="PBP2_TMBP_like"/>
    <property type="match status" value="1"/>
</dbReference>
<evidence type="ECO:0000256" key="2">
    <source>
        <dbReference type="ARBA" id="ARBA00008520"/>
    </source>
</evidence>
<evidence type="ECO:0000256" key="4">
    <source>
        <dbReference type="ARBA" id="ARBA00022729"/>
    </source>
</evidence>
<organism evidence="6 7">
    <name type="scientific">Georgenia deserti</name>
    <dbReference type="NCBI Taxonomy" id="2093781"/>
    <lineage>
        <taxon>Bacteria</taxon>
        <taxon>Bacillati</taxon>
        <taxon>Actinomycetota</taxon>
        <taxon>Actinomycetes</taxon>
        <taxon>Micrococcales</taxon>
        <taxon>Bogoriellaceae</taxon>
        <taxon>Georgenia</taxon>
    </lineage>
</organism>
<evidence type="ECO:0000313" key="6">
    <source>
        <dbReference type="EMBL" id="MFD1717480.1"/>
    </source>
</evidence>
<dbReference type="Gene3D" id="3.40.190.10">
    <property type="entry name" value="Periplasmic binding protein-like II"/>
    <property type="match status" value="1"/>
</dbReference>
<reference evidence="7" key="1">
    <citation type="journal article" date="2019" name="Int. J. Syst. Evol. Microbiol.">
        <title>The Global Catalogue of Microorganisms (GCM) 10K type strain sequencing project: providing services to taxonomists for standard genome sequencing and annotation.</title>
        <authorList>
            <consortium name="The Broad Institute Genomics Platform"/>
            <consortium name="The Broad Institute Genome Sequencing Center for Infectious Disease"/>
            <person name="Wu L."/>
            <person name="Ma J."/>
        </authorList>
    </citation>
    <scope>NUCLEOTIDE SEQUENCE [LARGE SCALE GENOMIC DNA]</scope>
    <source>
        <strain evidence="7">JCM 17130</strain>
    </source>
</reference>
<protein>
    <submittedName>
        <fullName evidence="6">ABC transporter substrate-binding protein</fullName>
    </submittedName>
</protein>
<keyword evidence="7" id="KW-1185">Reference proteome</keyword>
<evidence type="ECO:0000256" key="1">
    <source>
        <dbReference type="ARBA" id="ARBA00004196"/>
    </source>
</evidence>
<dbReference type="RefSeq" id="WP_388003788.1">
    <property type="nucleotide sequence ID" value="NZ_JBHUEE010000002.1"/>
</dbReference>
<evidence type="ECO:0000313" key="7">
    <source>
        <dbReference type="Proteomes" id="UP001597277"/>
    </source>
</evidence>
<comment type="subcellular location">
    <subcellularLocation>
        <location evidence="1">Cell envelope</location>
    </subcellularLocation>
</comment>
<proteinExistence type="inferred from homology"/>
<dbReference type="SUPFAM" id="SSF53850">
    <property type="entry name" value="Periplasmic binding protein-like II"/>
    <property type="match status" value="1"/>
</dbReference>
<dbReference type="EMBL" id="JBHUEE010000002">
    <property type="protein sequence ID" value="MFD1717480.1"/>
    <property type="molecule type" value="Genomic_DNA"/>
</dbReference>
<keyword evidence="4 5" id="KW-0732">Signal</keyword>
<dbReference type="Proteomes" id="UP001597277">
    <property type="component" value="Unassembled WGS sequence"/>
</dbReference>
<dbReference type="PROSITE" id="PS51257">
    <property type="entry name" value="PROKAR_LIPOPROTEIN"/>
    <property type="match status" value="1"/>
</dbReference>
<feature type="signal peptide" evidence="5">
    <location>
        <begin position="1"/>
        <end position="20"/>
    </location>
</feature>
<gene>
    <name evidence="6" type="ORF">ACFSE6_06515</name>
</gene>
<comment type="similarity">
    <text evidence="2">Belongs to the bacterial solute-binding protein 1 family.</text>
</comment>
<dbReference type="PANTHER" id="PTHR43649:SF31">
    <property type="entry name" value="SN-GLYCEROL-3-PHOSPHATE-BINDING PERIPLASMIC PROTEIN UGPB"/>
    <property type="match status" value="1"/>
</dbReference>
<comment type="caution">
    <text evidence="6">The sequence shown here is derived from an EMBL/GenBank/DDBJ whole genome shotgun (WGS) entry which is preliminary data.</text>
</comment>
<evidence type="ECO:0000256" key="3">
    <source>
        <dbReference type="ARBA" id="ARBA00022448"/>
    </source>
</evidence>
<name>A0ABW4L1F9_9MICO</name>
<evidence type="ECO:0000256" key="5">
    <source>
        <dbReference type="SAM" id="SignalP"/>
    </source>
</evidence>
<accession>A0ABW4L1F9</accession>
<dbReference type="InterPro" id="IPR050490">
    <property type="entry name" value="Bact_solute-bd_prot1"/>
</dbReference>
<keyword evidence="3" id="KW-0813">Transport</keyword>